<dbReference type="EMBL" id="KL197761">
    <property type="protein sequence ID" value="KDQ50373.1"/>
    <property type="molecule type" value="Genomic_DNA"/>
</dbReference>
<dbReference type="HOGENOM" id="CLU_048760_0_0_1"/>
<proteinExistence type="predicted"/>
<name>A0A067P640_9AGAM</name>
<dbReference type="InParanoid" id="A0A067P640"/>
<dbReference type="Proteomes" id="UP000027265">
    <property type="component" value="Unassembled WGS sequence"/>
</dbReference>
<organism evidence="1 2">
    <name type="scientific">Jaapia argillacea MUCL 33604</name>
    <dbReference type="NCBI Taxonomy" id="933084"/>
    <lineage>
        <taxon>Eukaryota</taxon>
        <taxon>Fungi</taxon>
        <taxon>Dikarya</taxon>
        <taxon>Basidiomycota</taxon>
        <taxon>Agaricomycotina</taxon>
        <taxon>Agaricomycetes</taxon>
        <taxon>Agaricomycetidae</taxon>
        <taxon>Jaapiales</taxon>
        <taxon>Jaapiaceae</taxon>
        <taxon>Jaapia</taxon>
    </lineage>
</organism>
<sequence length="404" mass="44821">MEVISIVRAVFFVANSILERIEQQETKQQTITDLRQTIATLRSILFPFTTLSLSSDPQKMTSHTMINSTALPALLATAEALKSAEDHLSLWTEKPSKFSAVSKVLTFLNPASVIKQLQDDQQRLFMRVMFLSAAIQLSSDRSPGQGSTTNQGVQSALAGVQNAEVKLFWTQRIGQYVACCPSQTFCWALATWMGVPLPGRLCNTLLLLLDEYAIGGITPSSLDRFVGTKRISESVARLSTDQTSPPPYEALCSIWPTIVWIDDFPENNVLERSFAERQGIEVICLLSTASAKAWVEANEERLRRLDEAHLLSFISDNHRFESPESQAGTDFLNLSAGETMLRYLRGRRYLAPVLILCDYKSILKTLYVLSYGKAGSTVSRGVCEAFISQLGKKGVDVVLGLNMY</sequence>
<reference evidence="2" key="1">
    <citation type="journal article" date="2014" name="Proc. Natl. Acad. Sci. U.S.A.">
        <title>Extensive sampling of basidiomycete genomes demonstrates inadequacy of the white-rot/brown-rot paradigm for wood decay fungi.</title>
        <authorList>
            <person name="Riley R."/>
            <person name="Salamov A.A."/>
            <person name="Brown D.W."/>
            <person name="Nagy L.G."/>
            <person name="Floudas D."/>
            <person name="Held B.W."/>
            <person name="Levasseur A."/>
            <person name="Lombard V."/>
            <person name="Morin E."/>
            <person name="Otillar R."/>
            <person name="Lindquist E.A."/>
            <person name="Sun H."/>
            <person name="LaButti K.M."/>
            <person name="Schmutz J."/>
            <person name="Jabbour D."/>
            <person name="Luo H."/>
            <person name="Baker S.E."/>
            <person name="Pisabarro A.G."/>
            <person name="Walton J.D."/>
            <person name="Blanchette R.A."/>
            <person name="Henrissat B."/>
            <person name="Martin F."/>
            <person name="Cullen D."/>
            <person name="Hibbett D.S."/>
            <person name="Grigoriev I.V."/>
        </authorList>
    </citation>
    <scope>NUCLEOTIDE SEQUENCE [LARGE SCALE GENOMIC DNA]</scope>
    <source>
        <strain evidence="2">MUCL 33604</strain>
    </source>
</reference>
<accession>A0A067P640</accession>
<gene>
    <name evidence="1" type="ORF">JAAARDRAFT_63247</name>
</gene>
<protein>
    <submittedName>
        <fullName evidence="1">Uncharacterized protein</fullName>
    </submittedName>
</protein>
<dbReference type="OrthoDB" id="3254241at2759"/>
<evidence type="ECO:0000313" key="1">
    <source>
        <dbReference type="EMBL" id="KDQ50373.1"/>
    </source>
</evidence>
<dbReference type="AlphaFoldDB" id="A0A067P640"/>
<evidence type="ECO:0000313" key="2">
    <source>
        <dbReference type="Proteomes" id="UP000027265"/>
    </source>
</evidence>
<keyword evidence="2" id="KW-1185">Reference proteome</keyword>